<dbReference type="AlphaFoldDB" id="A0A077Q169"/>
<dbReference type="EMBL" id="CBSZ010000433">
    <property type="protein sequence ID" value="CDH26792.1"/>
    <property type="molecule type" value="Genomic_DNA"/>
</dbReference>
<accession>A0A077Q169</accession>
<reference evidence="1" key="1">
    <citation type="submission" date="2013-07" db="EMBL/GenBank/DDBJ databases">
        <title>Sub-species coevolution in mutualistic symbiosis.</title>
        <authorList>
            <person name="Murfin K."/>
            <person name="Klassen J."/>
            <person name="Lee M."/>
            <person name="Forst S."/>
            <person name="Stock P."/>
            <person name="Goodrich-Blair H."/>
        </authorList>
    </citation>
    <scope>NUCLEOTIDE SEQUENCE [LARGE SCALE GENOMIC DNA]</scope>
    <source>
        <strain evidence="1">Kraussei Becker Underwood</strain>
    </source>
</reference>
<evidence type="ECO:0000313" key="2">
    <source>
        <dbReference type="Proteomes" id="UP000028493"/>
    </source>
</evidence>
<name>A0A077Q169_XENBV</name>
<dbReference type="HOGENOM" id="CLU_2686969_0_0_6"/>
<sequence>MRRDGLLGFGDSSGFQGHGLRMVADEVCTNRLGRQAGGRFSVCAKKMYPMLETPQQIGGEPGLEIEIVGLPFIR</sequence>
<organism evidence="1 2">
    <name type="scientific">Xenorhabdus bovienii str. kraussei Becker Underwood</name>
    <dbReference type="NCBI Taxonomy" id="1398204"/>
    <lineage>
        <taxon>Bacteria</taxon>
        <taxon>Pseudomonadati</taxon>
        <taxon>Pseudomonadota</taxon>
        <taxon>Gammaproteobacteria</taxon>
        <taxon>Enterobacterales</taxon>
        <taxon>Morganellaceae</taxon>
        <taxon>Xenorhabdus</taxon>
    </lineage>
</organism>
<comment type="caution">
    <text evidence="1">The sequence shown here is derived from an EMBL/GenBank/DDBJ whole genome shotgun (WGS) entry which is preliminary data.</text>
</comment>
<proteinExistence type="predicted"/>
<evidence type="ECO:0000313" key="1">
    <source>
        <dbReference type="EMBL" id="CDH26792.1"/>
    </source>
</evidence>
<protein>
    <submittedName>
        <fullName evidence="1">Uncharacterized protein</fullName>
    </submittedName>
</protein>
<dbReference type="Proteomes" id="UP000028493">
    <property type="component" value="Unassembled WGS sequence"/>
</dbReference>
<gene>
    <name evidence="1" type="ORF">XBKB1_940021</name>
</gene>